<keyword evidence="5" id="KW-0472">Membrane</keyword>
<dbReference type="PANTHER" id="PTHR47314:SF1">
    <property type="entry name" value="MALTOSE_MALTODEXTRIN TRANSPORT SYSTEM PERMEASE PROTEIN MALF"/>
    <property type="match status" value="1"/>
</dbReference>
<dbReference type="PANTHER" id="PTHR47314">
    <property type="entry name" value="MALTOSE/MALTODEXTRIN TRANSPORT SYSTEM PERMEASE PROTEIN MALF"/>
    <property type="match status" value="1"/>
</dbReference>
<comment type="similarity">
    <text evidence="2 5">Belongs to the binding-protein-dependent transport system permease family. MalFG subfamily.</text>
</comment>
<proteinExistence type="inferred from homology"/>
<evidence type="ECO:0000313" key="6">
    <source>
        <dbReference type="EMBL" id="MBD4334842.1"/>
    </source>
</evidence>
<organism evidence="6 7">
    <name type="scientific">Xanthomonas citri pv. citri</name>
    <dbReference type="NCBI Taxonomy" id="611301"/>
    <lineage>
        <taxon>Bacteria</taxon>
        <taxon>Pseudomonadati</taxon>
        <taxon>Pseudomonadota</taxon>
        <taxon>Gammaproteobacteria</taxon>
        <taxon>Lysobacterales</taxon>
        <taxon>Lysobacteraceae</taxon>
        <taxon>Xanthomonas</taxon>
    </lineage>
</organism>
<keyword evidence="5" id="KW-0762">Sugar transport</keyword>
<feature type="transmembrane region" description="Helical" evidence="5">
    <location>
        <begin position="29"/>
        <end position="55"/>
    </location>
</feature>
<comment type="caution">
    <text evidence="5">Lacks conserved residue(s) required for the propagation of feature annotation.</text>
</comment>
<dbReference type="Proteomes" id="UP000653002">
    <property type="component" value="Unassembled WGS sequence"/>
</dbReference>
<feature type="non-terminal residue" evidence="6">
    <location>
        <position position="85"/>
    </location>
</feature>
<protein>
    <recommendedName>
        <fullName evidence="5">Maltose/maltodextrin transport system permease protein</fullName>
    </recommendedName>
</protein>
<dbReference type="GO" id="GO:0015423">
    <property type="term" value="F:ABC-type maltose transporter activity"/>
    <property type="evidence" value="ECO:0007669"/>
    <property type="project" value="TreeGrafter"/>
</dbReference>
<comment type="caution">
    <text evidence="6">The sequence shown here is derived from an EMBL/GenBank/DDBJ whole genome shotgun (WGS) entry which is preliminary data.</text>
</comment>
<gene>
    <name evidence="6" type="ORF">GUH15_01870</name>
</gene>
<name>A0A8I0L6B4_XANCI</name>
<evidence type="ECO:0000256" key="1">
    <source>
        <dbReference type="ARBA" id="ARBA00004651"/>
    </source>
</evidence>
<evidence type="ECO:0000256" key="2">
    <source>
        <dbReference type="ARBA" id="ARBA00009047"/>
    </source>
</evidence>
<dbReference type="GO" id="GO:0042956">
    <property type="term" value="P:maltodextrin transmembrane transport"/>
    <property type="evidence" value="ECO:0007669"/>
    <property type="project" value="TreeGrafter"/>
</dbReference>
<keyword evidence="4" id="KW-1003">Cell membrane</keyword>
<dbReference type="AlphaFoldDB" id="A0A8I0L6B4"/>
<keyword evidence="5" id="KW-1133">Transmembrane helix</keyword>
<accession>A0A8I0L6B4</accession>
<feature type="transmembrane region" description="Helical" evidence="5">
    <location>
        <begin position="67"/>
        <end position="84"/>
    </location>
</feature>
<dbReference type="GO" id="GO:1990060">
    <property type="term" value="C:maltose transport complex"/>
    <property type="evidence" value="ECO:0007669"/>
    <property type="project" value="TreeGrafter"/>
</dbReference>
<dbReference type="EMBL" id="JAABFR010000115">
    <property type="protein sequence ID" value="MBD4334842.1"/>
    <property type="molecule type" value="Genomic_DNA"/>
</dbReference>
<sequence length="85" mass="9519">MTKRNPKLAALLSVIPGLGQFYNKRPIKGTIFFIFFISFISVFYSFLNIGFWGLFTLGTVPKLDDSRVLLAQGIISILLVAFAIM</sequence>
<keyword evidence="5" id="KW-0812">Transmembrane</keyword>
<comment type="function">
    <text evidence="5">Part of the ABC transporter complex MalEFGK involved in maltose/maltodextrin import. Probably responsible for the translocation of the substrate across the membrane.</text>
</comment>
<evidence type="ECO:0000256" key="4">
    <source>
        <dbReference type="ARBA" id="ARBA00022475"/>
    </source>
</evidence>
<keyword evidence="5" id="KW-0997">Cell inner membrane</keyword>
<reference evidence="6" key="1">
    <citation type="submission" date="2020-01" db="EMBL/GenBank/DDBJ databases">
        <authorList>
            <person name="Richard D."/>
        </authorList>
    </citation>
    <scope>NUCLEOTIDE SEQUENCE</scope>
    <source>
        <strain evidence="6">JP541</strain>
    </source>
</reference>
<evidence type="ECO:0000256" key="5">
    <source>
        <dbReference type="RuleBase" id="RU367050"/>
    </source>
</evidence>
<keyword evidence="3" id="KW-0813">Transport</keyword>
<comment type="subunit">
    <text evidence="5">The complex is composed of two ATP-binding proteins (MalK), two transmembrane proteins (MalG and MalF) and a solute-binding protein (MalE).</text>
</comment>
<evidence type="ECO:0000256" key="3">
    <source>
        <dbReference type="ARBA" id="ARBA00022448"/>
    </source>
</evidence>
<evidence type="ECO:0000313" key="7">
    <source>
        <dbReference type="Proteomes" id="UP000653002"/>
    </source>
</evidence>
<comment type="subcellular location">
    <subcellularLocation>
        <location evidence="5">Cell inner membrane</location>
        <topology evidence="5">Multi-pass membrane protein</topology>
    </subcellularLocation>
    <subcellularLocation>
        <location evidence="1">Cell membrane</location>
        <topology evidence="1">Multi-pass membrane protein</topology>
    </subcellularLocation>
</comment>